<dbReference type="Proteomes" id="UP000482209">
    <property type="component" value="Unassembled WGS sequence"/>
</dbReference>
<dbReference type="EMBL" id="VUMT01000021">
    <property type="protein sequence ID" value="MSS64534.1"/>
    <property type="molecule type" value="Genomic_DNA"/>
</dbReference>
<dbReference type="RefSeq" id="WP_154519922.1">
    <property type="nucleotide sequence ID" value="NZ_VUMT01000021.1"/>
</dbReference>
<protein>
    <submittedName>
        <fullName evidence="2">Uncharacterized protein</fullName>
    </submittedName>
</protein>
<evidence type="ECO:0000256" key="1">
    <source>
        <dbReference type="SAM" id="MobiDB-lite"/>
    </source>
</evidence>
<gene>
    <name evidence="2" type="ORF">FYJ58_11710</name>
</gene>
<feature type="compositionally biased region" description="Polar residues" evidence="1">
    <location>
        <begin position="165"/>
        <end position="187"/>
    </location>
</feature>
<dbReference type="AlphaFoldDB" id="A0A6L5Y0R5"/>
<evidence type="ECO:0000313" key="3">
    <source>
        <dbReference type="Proteomes" id="UP000482209"/>
    </source>
</evidence>
<evidence type="ECO:0000313" key="2">
    <source>
        <dbReference type="EMBL" id="MSS64534.1"/>
    </source>
</evidence>
<feature type="region of interest" description="Disordered" evidence="1">
    <location>
        <begin position="399"/>
        <end position="430"/>
    </location>
</feature>
<accession>A0A6L5Y0R5</accession>
<comment type="caution">
    <text evidence="2">The sequence shown here is derived from an EMBL/GenBank/DDBJ whole genome shotgun (WGS) entry which is preliminary data.</text>
</comment>
<keyword evidence="3" id="KW-1185">Reference proteome</keyword>
<name>A0A6L5Y0R5_9FIRM</name>
<feature type="compositionally biased region" description="Basic and acidic residues" evidence="1">
    <location>
        <begin position="405"/>
        <end position="420"/>
    </location>
</feature>
<organism evidence="2 3">
    <name type="scientific">Velocimicrobium porci</name>
    <dbReference type="NCBI Taxonomy" id="2606634"/>
    <lineage>
        <taxon>Bacteria</taxon>
        <taxon>Bacillati</taxon>
        <taxon>Bacillota</taxon>
        <taxon>Clostridia</taxon>
        <taxon>Lachnospirales</taxon>
        <taxon>Lachnospiraceae</taxon>
        <taxon>Velocimicrobium</taxon>
    </lineage>
</organism>
<feature type="region of interest" description="Disordered" evidence="1">
    <location>
        <begin position="157"/>
        <end position="193"/>
    </location>
</feature>
<sequence>MILLKANDQLKRVFLSLIKTLGVNVIWNHIFVITNNTLILPGKVRSLFFNYDTKQLYTNLIDLTIEESQITEIINDELLVNTLNMTLYAFGKWGTINGLKVEKDYSQLNQLFKSILKEVHIEPSFRDDNFRFYKNKILISYEDVIHDILTLSEPISDSSEKEASSDVSFPSNQDTTESENTSEQTIGNRWKSPTLDEDLDDEYKLGLWHNMKWVKRTLSFAKTEHIEDKNTTRLGNSFYPVDYLCPSCKEKLFISLYPVGREFPIETEEGKVYLARAYTCNHCNCFYTPRPDKLLQEGDIYILEFEEDRIAYEDYLELLGNAGERCANYKFNEFEAQHNRRNEKTPETLEELFQHIDTASEEELNSLEEKMISGFYPKTAVEVYYPKLVKKRLQKNAVQHTNKPFAKEKPNKTKKEKLTQKTETPQKSSRAINLHQDFSKKTPDELKYLLSELEGGDEETSSAIQEIKNQLNNKLKEKYDAHIAVVTRMSPKQLTDLKSKIESEQTLPDSEKEPYLKEINKILFEEKEKSLKQKAEACKGKSYHEIERVVHEINESDVPQSVKQPLLEFLTKQKKITGEKEVEYLISTLPPQLNKKQFEQFLSKLHQYKDVDITPYEKQLEQRRSLVEQQEINSFIARANKNNRDSLFQLYNDLKEQGFSKKNLQPFLDKIHNKIYEMDQIAIQKICPSITDMTFEEGLEAIKKIENGVFLPELKINALEMLDKRLTKLKADECDQLVRKLKREMNPYIKDNPKFHFYEARKAMRGDLEDEEKAFFDKVLNGYASAHGQYEYPVFVSDSSRFSNGKEGFVLTPDHIFYNSLFHSGIIPILEIDTIEEKTGLINKGIFVEKINGERIKLPLSLPSKEWKWFSKVLGDFIDYLQEKPQSRNISYLAKEKHEKKCCYRCGYIYTDGDICPKCGSKANQ</sequence>
<reference evidence="2 3" key="1">
    <citation type="submission" date="2019-08" db="EMBL/GenBank/DDBJ databases">
        <title>In-depth cultivation of the pig gut microbiome towards novel bacterial diversity and tailored functional studies.</title>
        <authorList>
            <person name="Wylensek D."/>
            <person name="Hitch T.C.A."/>
            <person name="Clavel T."/>
        </authorList>
    </citation>
    <scope>NUCLEOTIDE SEQUENCE [LARGE SCALE GENOMIC DNA]</scope>
    <source>
        <strain evidence="2 3">WCA-693-APC-MOT-I</strain>
    </source>
</reference>
<proteinExistence type="predicted"/>